<protein>
    <submittedName>
        <fullName evidence="1">Uncharacterized protein</fullName>
    </submittedName>
</protein>
<name>A0A5Q4ZEI9_9BURK</name>
<evidence type="ECO:0000313" key="2">
    <source>
        <dbReference type="Proteomes" id="UP000325811"/>
    </source>
</evidence>
<dbReference type="AlphaFoldDB" id="A0A5Q4ZEI9"/>
<dbReference type="Proteomes" id="UP000325811">
    <property type="component" value="Plasmid pI"/>
</dbReference>
<sequence>MFLAAACRFATRRLAACGRAELAVTRRRAAAHDIRLRLQCPHSACLRSTVELFADGCGNTSAQPMLTNTCPFF</sequence>
<proteinExistence type="predicted"/>
<dbReference type="EMBL" id="LR699555">
    <property type="protein sequence ID" value="VVD31113.1"/>
    <property type="molecule type" value="Genomic_DNA"/>
</dbReference>
<gene>
    <name evidence="1" type="ORF">PDMSB3_0277</name>
</gene>
<reference evidence="1 2" key="1">
    <citation type="submission" date="2019-08" db="EMBL/GenBank/DDBJ databases">
        <authorList>
            <person name="Herpell B J."/>
        </authorList>
    </citation>
    <scope>NUCLEOTIDE SEQUENCE [LARGE SCALE GENOMIC DNA]</scope>
    <source>
        <strain evidence="2">Msb3</strain>
        <plasmid evidence="1 2">pI</plasmid>
    </source>
</reference>
<evidence type="ECO:0000313" key="1">
    <source>
        <dbReference type="EMBL" id="VVD31113.1"/>
    </source>
</evidence>
<dbReference type="KEGG" id="pdio:PDMSB3_0277.2"/>
<accession>A0A5Q4ZEI9</accession>
<keyword evidence="2" id="KW-1185">Reference proteome</keyword>
<geneLocation type="plasmid" evidence="1 2">
    <name>pI</name>
</geneLocation>
<organism evidence="1 2">
    <name type="scientific">Paraburkholderia dioscoreae</name>
    <dbReference type="NCBI Taxonomy" id="2604047"/>
    <lineage>
        <taxon>Bacteria</taxon>
        <taxon>Pseudomonadati</taxon>
        <taxon>Pseudomonadota</taxon>
        <taxon>Betaproteobacteria</taxon>
        <taxon>Burkholderiales</taxon>
        <taxon>Burkholderiaceae</taxon>
        <taxon>Paraburkholderia</taxon>
    </lineage>
</organism>
<keyword evidence="1" id="KW-0614">Plasmid</keyword>